<name>A0A7W9FQC1_9HYPH</name>
<protein>
    <submittedName>
        <fullName evidence="11">General L-amino acid transport system permease protein</fullName>
    </submittedName>
</protein>
<comment type="similarity">
    <text evidence="2">Belongs to the binding-protein-dependent transport system permease family. HisMQ subfamily.</text>
</comment>
<evidence type="ECO:0000256" key="9">
    <source>
        <dbReference type="RuleBase" id="RU363032"/>
    </source>
</evidence>
<keyword evidence="7 9" id="KW-1133">Transmembrane helix</keyword>
<organism evidence="11 12">
    <name type="scientific">Prosthecomicrobium pneumaticum</name>
    <dbReference type="NCBI Taxonomy" id="81895"/>
    <lineage>
        <taxon>Bacteria</taxon>
        <taxon>Pseudomonadati</taxon>
        <taxon>Pseudomonadota</taxon>
        <taxon>Alphaproteobacteria</taxon>
        <taxon>Hyphomicrobiales</taxon>
        <taxon>Kaistiaceae</taxon>
        <taxon>Prosthecomicrobium</taxon>
    </lineage>
</organism>
<dbReference type="PANTHER" id="PTHR30614:SF37">
    <property type="entry name" value="AMINO-ACID ABC TRANSPORTER PERMEASE PROTEIN YHDX-RELATED"/>
    <property type="match status" value="1"/>
</dbReference>
<keyword evidence="5 9" id="KW-0812">Transmembrane</keyword>
<dbReference type="GO" id="GO:0043190">
    <property type="term" value="C:ATP-binding cassette (ABC) transporter complex"/>
    <property type="evidence" value="ECO:0007669"/>
    <property type="project" value="InterPro"/>
</dbReference>
<keyword evidence="6" id="KW-0029">Amino-acid transport</keyword>
<sequence>MDRTSSLINNPRFRGLFYQVALILVVGWIGYDIYSNALDNLRRLNLVPGDGFLDRTAGFGIIQSLIDYSEASSYRRALFVGLINTLLVAVLGIVFATLLGFLIGIARLSRNWLIAKIAAAYVEIFRNTPLLLQIFFWYFAVLRSVPDMRSKWSLFGIAHLNIGGVYLPRPVFGPDAGLIGIALLGGVAVSIIVSSWAASRREELGRPPRVWPVHLALIVGLPVLVFFLVGRPISFSMPVFNETGPLLRRGFERGSGLVVIPELVGLLLALTIYTAAYIAEIVRAGIRAVSHGQTEAASSLGLRPGQTLRLVVVPQAMRVIIPPLTNQFLNLTKNSSLAVAIAYPDLVSVGGTVLNQTGRAVEIVGVWMAVYLGLSVLTSIIMNAFNRRVALVER</sequence>
<dbReference type="PROSITE" id="PS50928">
    <property type="entry name" value="ABC_TM1"/>
    <property type="match status" value="1"/>
</dbReference>
<keyword evidence="8 9" id="KW-0472">Membrane</keyword>
<feature type="transmembrane region" description="Helical" evidence="9">
    <location>
        <begin position="78"/>
        <end position="106"/>
    </location>
</feature>
<feature type="transmembrane region" description="Helical" evidence="9">
    <location>
        <begin position="16"/>
        <end position="34"/>
    </location>
</feature>
<dbReference type="SUPFAM" id="SSF161098">
    <property type="entry name" value="MetI-like"/>
    <property type="match status" value="2"/>
</dbReference>
<dbReference type="Proteomes" id="UP000523821">
    <property type="component" value="Unassembled WGS sequence"/>
</dbReference>
<dbReference type="Pfam" id="PF00528">
    <property type="entry name" value="BPD_transp_1"/>
    <property type="match status" value="1"/>
</dbReference>
<dbReference type="InterPro" id="IPR043429">
    <property type="entry name" value="ArtM/GltK/GlnP/TcyL/YhdX-like"/>
</dbReference>
<dbReference type="AlphaFoldDB" id="A0A7W9FQC1"/>
<keyword evidence="4" id="KW-1003">Cell membrane</keyword>
<comment type="subcellular location">
    <subcellularLocation>
        <location evidence="1">Cell inner membrane</location>
        <topology evidence="1">Multi-pass membrane protein</topology>
    </subcellularLocation>
    <subcellularLocation>
        <location evidence="9">Cell membrane</location>
        <topology evidence="9">Multi-pass membrane protein</topology>
    </subcellularLocation>
</comment>
<feature type="transmembrane region" description="Helical" evidence="9">
    <location>
        <begin position="254"/>
        <end position="278"/>
    </location>
</feature>
<dbReference type="InterPro" id="IPR010065">
    <property type="entry name" value="AA_ABC_transptr_permease_3TM"/>
</dbReference>
<keyword evidence="3 9" id="KW-0813">Transport</keyword>
<evidence type="ECO:0000256" key="3">
    <source>
        <dbReference type="ARBA" id="ARBA00022448"/>
    </source>
</evidence>
<feature type="transmembrane region" description="Helical" evidence="9">
    <location>
        <begin position="178"/>
        <end position="198"/>
    </location>
</feature>
<evidence type="ECO:0000313" key="11">
    <source>
        <dbReference type="EMBL" id="MBB5754874.1"/>
    </source>
</evidence>
<reference evidence="11 12" key="1">
    <citation type="submission" date="2020-08" db="EMBL/GenBank/DDBJ databases">
        <title>Genomic Encyclopedia of Type Strains, Phase IV (KMG-IV): sequencing the most valuable type-strain genomes for metagenomic binning, comparative biology and taxonomic classification.</title>
        <authorList>
            <person name="Goeker M."/>
        </authorList>
    </citation>
    <scope>NUCLEOTIDE SEQUENCE [LARGE SCALE GENOMIC DNA]</scope>
    <source>
        <strain evidence="11 12">DSM 16268</strain>
    </source>
</reference>
<dbReference type="NCBIfam" id="TIGR01726">
    <property type="entry name" value="HEQRo_perm_3TM"/>
    <property type="match status" value="1"/>
</dbReference>
<dbReference type="InterPro" id="IPR035906">
    <property type="entry name" value="MetI-like_sf"/>
</dbReference>
<gene>
    <name evidence="11" type="ORF">GGQ63_003966</name>
</gene>
<feature type="domain" description="ABC transmembrane type-1" evidence="10">
    <location>
        <begin position="82"/>
        <end position="382"/>
    </location>
</feature>
<dbReference type="CDD" id="cd06261">
    <property type="entry name" value="TM_PBP2"/>
    <property type="match status" value="1"/>
</dbReference>
<dbReference type="PANTHER" id="PTHR30614">
    <property type="entry name" value="MEMBRANE COMPONENT OF AMINO ACID ABC TRANSPORTER"/>
    <property type="match status" value="1"/>
</dbReference>
<comment type="caution">
    <text evidence="11">The sequence shown here is derived from an EMBL/GenBank/DDBJ whole genome shotgun (WGS) entry which is preliminary data.</text>
</comment>
<feature type="transmembrane region" description="Helical" evidence="9">
    <location>
        <begin position="210"/>
        <end position="234"/>
    </location>
</feature>
<dbReference type="GO" id="GO:0022857">
    <property type="term" value="F:transmembrane transporter activity"/>
    <property type="evidence" value="ECO:0007669"/>
    <property type="project" value="InterPro"/>
</dbReference>
<dbReference type="EMBL" id="JACHOO010000010">
    <property type="protein sequence ID" value="MBB5754874.1"/>
    <property type="molecule type" value="Genomic_DNA"/>
</dbReference>
<keyword evidence="12" id="KW-1185">Reference proteome</keyword>
<evidence type="ECO:0000256" key="6">
    <source>
        <dbReference type="ARBA" id="ARBA00022970"/>
    </source>
</evidence>
<dbReference type="GO" id="GO:0006865">
    <property type="term" value="P:amino acid transport"/>
    <property type="evidence" value="ECO:0007669"/>
    <property type="project" value="UniProtKB-KW"/>
</dbReference>
<accession>A0A7W9FQC1</accession>
<proteinExistence type="inferred from homology"/>
<evidence type="ECO:0000256" key="8">
    <source>
        <dbReference type="ARBA" id="ARBA00023136"/>
    </source>
</evidence>
<evidence type="ECO:0000256" key="5">
    <source>
        <dbReference type="ARBA" id="ARBA00022692"/>
    </source>
</evidence>
<dbReference type="InterPro" id="IPR000515">
    <property type="entry name" value="MetI-like"/>
</dbReference>
<dbReference type="Gene3D" id="1.10.3720.10">
    <property type="entry name" value="MetI-like"/>
    <property type="match status" value="2"/>
</dbReference>
<evidence type="ECO:0000259" key="10">
    <source>
        <dbReference type="PROSITE" id="PS50928"/>
    </source>
</evidence>
<evidence type="ECO:0000256" key="1">
    <source>
        <dbReference type="ARBA" id="ARBA00004429"/>
    </source>
</evidence>
<evidence type="ECO:0000256" key="2">
    <source>
        <dbReference type="ARBA" id="ARBA00010072"/>
    </source>
</evidence>
<evidence type="ECO:0000313" key="12">
    <source>
        <dbReference type="Proteomes" id="UP000523821"/>
    </source>
</evidence>
<evidence type="ECO:0000256" key="7">
    <source>
        <dbReference type="ARBA" id="ARBA00022989"/>
    </source>
</evidence>
<feature type="transmembrane region" description="Helical" evidence="9">
    <location>
        <begin position="364"/>
        <end position="385"/>
    </location>
</feature>
<feature type="transmembrane region" description="Helical" evidence="9">
    <location>
        <begin position="118"/>
        <end position="140"/>
    </location>
</feature>
<evidence type="ECO:0000256" key="4">
    <source>
        <dbReference type="ARBA" id="ARBA00022475"/>
    </source>
</evidence>